<accession>A0AA96WT17</accession>
<dbReference type="EMBL" id="CP130144">
    <property type="protein sequence ID" value="WNZ45201.1"/>
    <property type="molecule type" value="Genomic_DNA"/>
</dbReference>
<evidence type="ECO:0000313" key="1">
    <source>
        <dbReference type="EMBL" id="WNZ45201.1"/>
    </source>
</evidence>
<name>A0AA96WT17_LEPBY</name>
<reference evidence="1" key="2">
    <citation type="submission" date="2023-07" db="EMBL/GenBank/DDBJ databases">
        <authorList>
            <person name="Bai X.-H."/>
            <person name="Wang H.-H."/>
            <person name="Wang J."/>
            <person name="Ma M.-Y."/>
            <person name="Hu H.-H."/>
            <person name="Song Z.-L."/>
            <person name="Ma H.-G."/>
            <person name="Fan Y."/>
            <person name="Du C.-Y."/>
            <person name="Xu J.-C."/>
        </authorList>
    </citation>
    <scope>NUCLEOTIDE SEQUENCE</scope>
    <source>
        <strain evidence="1">CZ1</strain>
    </source>
</reference>
<gene>
    <name evidence="1" type="ORF">Q2T42_25780</name>
</gene>
<protein>
    <submittedName>
        <fullName evidence="1">Uncharacterized protein</fullName>
    </submittedName>
</protein>
<sequence length="111" mass="13006">MFKFKRKPHLPPAQRLWKQFCEYEKDSAKESEFRCIAGICARQELLEAMCADIGLNAPNICAISYITLFNLPSPNMSIDDRVNFAQFRKHLRSTFLSTWEEFNVRTVQSNR</sequence>
<dbReference type="RefSeq" id="WP_316426932.1">
    <property type="nucleotide sequence ID" value="NZ_CP130144.1"/>
</dbReference>
<proteinExistence type="predicted"/>
<organism evidence="1">
    <name type="scientific">Leptolyngbya boryana CZ1</name>
    <dbReference type="NCBI Taxonomy" id="3060204"/>
    <lineage>
        <taxon>Bacteria</taxon>
        <taxon>Bacillati</taxon>
        <taxon>Cyanobacteriota</taxon>
        <taxon>Cyanophyceae</taxon>
        <taxon>Leptolyngbyales</taxon>
        <taxon>Leptolyngbyaceae</taxon>
        <taxon>Leptolyngbya group</taxon>
        <taxon>Leptolyngbya</taxon>
    </lineage>
</organism>
<reference evidence="1" key="1">
    <citation type="journal article" date="2023" name="Plants (Basel)">
        <title>Genomic Analysis of Leptolyngbya boryana CZ1 Reveals Efficient Carbon Fixation Modules.</title>
        <authorList>
            <person name="Bai X."/>
            <person name="Wang H."/>
            <person name="Cheng W."/>
            <person name="Wang J."/>
            <person name="Ma M."/>
            <person name="Hu H."/>
            <person name="Song Z."/>
            <person name="Ma H."/>
            <person name="Fan Y."/>
            <person name="Du C."/>
            <person name="Xu J."/>
        </authorList>
    </citation>
    <scope>NUCLEOTIDE SEQUENCE</scope>
    <source>
        <strain evidence="1">CZ1</strain>
    </source>
</reference>
<dbReference type="AlphaFoldDB" id="A0AA96WT17"/>